<feature type="compositionally biased region" description="Low complexity" evidence="1">
    <location>
        <begin position="122"/>
        <end position="139"/>
    </location>
</feature>
<dbReference type="InterPro" id="IPR041056">
    <property type="entry name" value="DUF5585"/>
</dbReference>
<gene>
    <name evidence="3" type="primary">C25H11ORF24</name>
</gene>
<evidence type="ECO:0000256" key="2">
    <source>
        <dbReference type="SAM" id="Phobius"/>
    </source>
</evidence>
<feature type="transmembrane region" description="Helical" evidence="2">
    <location>
        <begin position="312"/>
        <end position="331"/>
    </location>
</feature>
<reference evidence="3" key="1">
    <citation type="submission" date="2016-05" db="EMBL/GenBank/DDBJ databases">
        <authorList>
            <person name="Lavstsen T."/>
            <person name="Jespersen J.S."/>
        </authorList>
    </citation>
    <scope>NUCLEOTIDE SEQUENCE</scope>
    <source>
        <tissue evidence="3">Brain</tissue>
    </source>
</reference>
<keyword evidence="2" id="KW-1133">Transmembrane helix</keyword>
<keyword evidence="2" id="KW-0472">Membrane</keyword>
<feature type="region of interest" description="Disordered" evidence="1">
    <location>
        <begin position="120"/>
        <end position="141"/>
    </location>
</feature>
<dbReference type="EMBL" id="HAEE01005135">
    <property type="protein sequence ID" value="SBR25155.1"/>
    <property type="molecule type" value="Transcribed_RNA"/>
</dbReference>
<protein>
    <submittedName>
        <fullName evidence="3">Chromosome 11 open reading frame 24</fullName>
    </submittedName>
</protein>
<feature type="region of interest" description="Disordered" evidence="1">
    <location>
        <begin position="65"/>
        <end position="107"/>
    </location>
</feature>
<reference evidence="3" key="2">
    <citation type="submission" date="2016-06" db="EMBL/GenBank/DDBJ databases">
        <title>The genome of a short-lived fish provides insights into sex chromosome evolution and the genetic control of aging.</title>
        <authorList>
            <person name="Reichwald K."/>
            <person name="Felder M."/>
            <person name="Petzold A."/>
            <person name="Koch P."/>
            <person name="Groth M."/>
            <person name="Platzer M."/>
        </authorList>
    </citation>
    <scope>NUCLEOTIDE SEQUENCE</scope>
    <source>
        <tissue evidence="3">Brain</tissue>
    </source>
</reference>
<feature type="compositionally biased region" description="Polar residues" evidence="1">
    <location>
        <begin position="180"/>
        <end position="217"/>
    </location>
</feature>
<feature type="compositionally biased region" description="Polar residues" evidence="1">
    <location>
        <begin position="240"/>
        <end position="264"/>
    </location>
</feature>
<name>A0A1A8JYD5_NOTKU</name>
<organism evidence="3">
    <name type="scientific">Nothobranchius kuhntae</name>
    <name type="common">Beira killifish</name>
    <dbReference type="NCBI Taxonomy" id="321403"/>
    <lineage>
        <taxon>Eukaryota</taxon>
        <taxon>Metazoa</taxon>
        <taxon>Chordata</taxon>
        <taxon>Craniata</taxon>
        <taxon>Vertebrata</taxon>
        <taxon>Euteleostomi</taxon>
        <taxon>Actinopterygii</taxon>
        <taxon>Neopterygii</taxon>
        <taxon>Teleostei</taxon>
        <taxon>Neoteleostei</taxon>
        <taxon>Acanthomorphata</taxon>
        <taxon>Ovalentaria</taxon>
        <taxon>Atherinomorphae</taxon>
        <taxon>Cyprinodontiformes</taxon>
        <taxon>Nothobranchiidae</taxon>
        <taxon>Nothobranchius</taxon>
    </lineage>
</organism>
<dbReference type="EMBL" id="HAED01003149">
    <property type="protein sequence ID" value="SBQ89062.1"/>
    <property type="molecule type" value="Transcribed_RNA"/>
</dbReference>
<feature type="compositionally biased region" description="Low complexity" evidence="1">
    <location>
        <begin position="218"/>
        <end position="230"/>
    </location>
</feature>
<evidence type="ECO:0000256" key="1">
    <source>
        <dbReference type="SAM" id="MobiDB-lite"/>
    </source>
</evidence>
<feature type="region of interest" description="Disordered" evidence="1">
    <location>
        <begin position="172"/>
        <end position="264"/>
    </location>
</feature>
<dbReference type="AlphaFoldDB" id="A0A1A8JYD5"/>
<feature type="compositionally biased region" description="Polar residues" evidence="1">
    <location>
        <begin position="78"/>
        <end position="104"/>
    </location>
</feature>
<sequence length="359" mass="37355">MSLATMVLCFSAIRLKDSGLAHLFCLLLLIVSIPLLISAGESAPVSTRVPFITAQENCTSGCNNSVGQISTAEEPPETISSDVTSTQHQSSSPGINAAPTNHSSVLPEANKNEGELLVDSNTTSDLSHTTGTTSSLSPTEGMFTTSSALQQQLLTGHQPPSAAALPRPTTMALPTALTPSGLSMSPSQSATVPPVTSTHTFTTAGISMVTNSPQSANPTETASTHTTTTEELPHPPTTLKATANTKMSPSLGVTSAPSTPAMQTTPLNTATVFLRNSSSTSHKTPSSSATRVSMVEAAGGALTRQLVDTASLMAVLLFGLLFFLVTVAVFVTQAYESYRRKDYTQVDYLINGMYVDSGV</sequence>
<proteinExistence type="predicted"/>
<keyword evidence="2" id="KW-0812">Transmembrane</keyword>
<evidence type="ECO:0000313" key="3">
    <source>
        <dbReference type="EMBL" id="SBR25155.1"/>
    </source>
</evidence>
<accession>A0A1A8JYD5</accession>
<dbReference type="Pfam" id="PF17823">
    <property type="entry name" value="DUF5585"/>
    <property type="match status" value="1"/>
</dbReference>